<proteinExistence type="predicted"/>
<dbReference type="Proteomes" id="UP000013827">
    <property type="component" value="Unassembled WGS sequence"/>
</dbReference>
<dbReference type="PaxDb" id="2903-EOD37866"/>
<dbReference type="GeneID" id="17283140"/>
<dbReference type="eggNOG" id="ENOG502S7KT">
    <property type="taxonomic scope" value="Eukaryota"/>
</dbReference>
<dbReference type="HOGENOM" id="CLU_1139790_0_0_1"/>
<evidence type="ECO:0000313" key="3">
    <source>
        <dbReference type="Proteomes" id="UP000013827"/>
    </source>
</evidence>
<evidence type="ECO:0000313" key="2">
    <source>
        <dbReference type="EnsemblProtists" id="EOD37866"/>
    </source>
</evidence>
<keyword evidence="1" id="KW-0732">Signal</keyword>
<dbReference type="EnsemblProtists" id="EOD37866">
    <property type="protein sequence ID" value="EOD37866"/>
    <property type="gene ID" value="EMIHUDRAFT_251886"/>
</dbReference>
<dbReference type="AlphaFoldDB" id="A0A0D3KQ31"/>
<feature type="signal peptide" evidence="1">
    <location>
        <begin position="1"/>
        <end position="18"/>
    </location>
</feature>
<reference evidence="2" key="2">
    <citation type="submission" date="2024-10" db="UniProtKB">
        <authorList>
            <consortium name="EnsemblProtists"/>
        </authorList>
    </citation>
    <scope>IDENTIFICATION</scope>
</reference>
<dbReference type="RefSeq" id="XP_005790295.1">
    <property type="nucleotide sequence ID" value="XM_005790238.1"/>
</dbReference>
<reference evidence="3" key="1">
    <citation type="journal article" date="2013" name="Nature">
        <title>Pan genome of the phytoplankton Emiliania underpins its global distribution.</title>
        <authorList>
            <person name="Read B.A."/>
            <person name="Kegel J."/>
            <person name="Klute M.J."/>
            <person name="Kuo A."/>
            <person name="Lefebvre S.C."/>
            <person name="Maumus F."/>
            <person name="Mayer C."/>
            <person name="Miller J."/>
            <person name="Monier A."/>
            <person name="Salamov A."/>
            <person name="Young J."/>
            <person name="Aguilar M."/>
            <person name="Claverie J.M."/>
            <person name="Frickenhaus S."/>
            <person name="Gonzalez K."/>
            <person name="Herman E.K."/>
            <person name="Lin Y.C."/>
            <person name="Napier J."/>
            <person name="Ogata H."/>
            <person name="Sarno A.F."/>
            <person name="Shmutz J."/>
            <person name="Schroeder D."/>
            <person name="de Vargas C."/>
            <person name="Verret F."/>
            <person name="von Dassow P."/>
            <person name="Valentin K."/>
            <person name="Van de Peer Y."/>
            <person name="Wheeler G."/>
            <person name="Dacks J.B."/>
            <person name="Delwiche C.F."/>
            <person name="Dyhrman S.T."/>
            <person name="Glockner G."/>
            <person name="John U."/>
            <person name="Richards T."/>
            <person name="Worden A.Z."/>
            <person name="Zhang X."/>
            <person name="Grigoriev I.V."/>
            <person name="Allen A.E."/>
            <person name="Bidle K."/>
            <person name="Borodovsky M."/>
            <person name="Bowler C."/>
            <person name="Brownlee C."/>
            <person name="Cock J.M."/>
            <person name="Elias M."/>
            <person name="Gladyshev V.N."/>
            <person name="Groth M."/>
            <person name="Guda C."/>
            <person name="Hadaegh A."/>
            <person name="Iglesias-Rodriguez M.D."/>
            <person name="Jenkins J."/>
            <person name="Jones B.M."/>
            <person name="Lawson T."/>
            <person name="Leese F."/>
            <person name="Lindquist E."/>
            <person name="Lobanov A."/>
            <person name="Lomsadze A."/>
            <person name="Malik S.B."/>
            <person name="Marsh M.E."/>
            <person name="Mackinder L."/>
            <person name="Mock T."/>
            <person name="Mueller-Roeber B."/>
            <person name="Pagarete A."/>
            <person name="Parker M."/>
            <person name="Probert I."/>
            <person name="Quesneville H."/>
            <person name="Raines C."/>
            <person name="Rensing S.A."/>
            <person name="Riano-Pachon D.M."/>
            <person name="Richier S."/>
            <person name="Rokitta S."/>
            <person name="Shiraiwa Y."/>
            <person name="Soanes D.M."/>
            <person name="van der Giezen M."/>
            <person name="Wahlund T.M."/>
            <person name="Williams B."/>
            <person name="Wilson W."/>
            <person name="Wolfe G."/>
            <person name="Wurch L.L."/>
        </authorList>
    </citation>
    <scope>NUCLEOTIDE SEQUENCE</scope>
</reference>
<accession>A0A0D3KQ31</accession>
<name>A0A0D3KQ31_EMIH1</name>
<dbReference type="KEGG" id="ehx:EMIHUDRAFT_251886"/>
<evidence type="ECO:0000256" key="1">
    <source>
        <dbReference type="SAM" id="SignalP"/>
    </source>
</evidence>
<dbReference type="OMA" id="NIVSHVH"/>
<keyword evidence="3" id="KW-1185">Reference proteome</keyword>
<organism evidence="2 3">
    <name type="scientific">Emiliania huxleyi (strain CCMP1516)</name>
    <dbReference type="NCBI Taxonomy" id="280463"/>
    <lineage>
        <taxon>Eukaryota</taxon>
        <taxon>Haptista</taxon>
        <taxon>Haptophyta</taxon>
        <taxon>Prymnesiophyceae</taxon>
        <taxon>Isochrysidales</taxon>
        <taxon>Noelaerhabdaceae</taxon>
        <taxon>Emiliania</taxon>
    </lineage>
</organism>
<sequence>MLSLILPVIAFALSPATQRVGRREFAHLLCRAGVASAVGSLPPAFASARTQAPLLAIRSAWDSGEGACALRPLVEAAAASPDARAAAAAASGSTAGWAGLWVARIEHFEKVRFAGLRVRPHYDLTADGNIVSHVHVALGPVKGWLSASGRMAPASSSSVKLVFDDFWVGGDSPSPRAAPQEDSASLVDAATRAIGRASFFEGLADFPVDYADLEDGLVAFRFTPLNSCIVAERQPAGSTPQRCV</sequence>
<feature type="chain" id="PRO_5044257202" evidence="1">
    <location>
        <begin position="19"/>
        <end position="244"/>
    </location>
</feature>
<protein>
    <submittedName>
        <fullName evidence="2">Uncharacterized protein</fullName>
    </submittedName>
</protein>